<dbReference type="InterPro" id="IPR027417">
    <property type="entry name" value="P-loop_NTPase"/>
</dbReference>
<proteinExistence type="predicted"/>
<evidence type="ECO:0000313" key="2">
    <source>
        <dbReference type="Proteomes" id="UP000886883"/>
    </source>
</evidence>
<keyword evidence="1" id="KW-0418">Kinase</keyword>
<reference evidence="1" key="2">
    <citation type="submission" date="2021-04" db="EMBL/GenBank/DDBJ databases">
        <authorList>
            <person name="Gilroy R."/>
        </authorList>
    </citation>
    <scope>NUCLEOTIDE SEQUENCE</scope>
    <source>
        <strain evidence="1">USAMLcec3-2134</strain>
    </source>
</reference>
<dbReference type="GO" id="GO:0016301">
    <property type="term" value="F:kinase activity"/>
    <property type="evidence" value="ECO:0007669"/>
    <property type="project" value="UniProtKB-KW"/>
</dbReference>
<reference evidence="1" key="1">
    <citation type="journal article" date="2021" name="PeerJ">
        <title>Extensive microbial diversity within the chicken gut microbiome revealed by metagenomics and culture.</title>
        <authorList>
            <person name="Gilroy R."/>
            <person name="Ravi A."/>
            <person name="Getino M."/>
            <person name="Pursley I."/>
            <person name="Horton D.L."/>
            <person name="Alikhan N.F."/>
            <person name="Baker D."/>
            <person name="Gharbi K."/>
            <person name="Hall N."/>
            <person name="Watson M."/>
            <person name="Adriaenssens E.M."/>
            <person name="Foster-Nyarko E."/>
            <person name="Jarju S."/>
            <person name="Secka A."/>
            <person name="Antonio M."/>
            <person name="Oren A."/>
            <person name="Chaudhuri R.R."/>
            <person name="La Ragione R."/>
            <person name="Hildebrand F."/>
            <person name="Pallen M.J."/>
        </authorList>
    </citation>
    <scope>NUCLEOTIDE SEQUENCE</scope>
    <source>
        <strain evidence="1">USAMLcec3-2134</strain>
    </source>
</reference>
<protein>
    <submittedName>
        <fullName evidence="1">Cytidylate kinase-like family protein</fullName>
    </submittedName>
</protein>
<evidence type="ECO:0000313" key="1">
    <source>
        <dbReference type="EMBL" id="HJB90913.1"/>
    </source>
</evidence>
<accession>A0A9D2MQ54</accession>
<dbReference type="Gene3D" id="3.40.50.300">
    <property type="entry name" value="P-loop containing nucleotide triphosphate hydrolases"/>
    <property type="match status" value="1"/>
</dbReference>
<comment type="caution">
    <text evidence="1">The sequence shown here is derived from an EMBL/GenBank/DDBJ whole genome shotgun (WGS) entry which is preliminary data.</text>
</comment>
<gene>
    <name evidence="1" type="ORF">H9763_05520</name>
</gene>
<organism evidence="1 2">
    <name type="scientific">Candidatus Eisenbergiella merdigallinarum</name>
    <dbReference type="NCBI Taxonomy" id="2838552"/>
    <lineage>
        <taxon>Bacteria</taxon>
        <taxon>Bacillati</taxon>
        <taxon>Bacillota</taxon>
        <taxon>Clostridia</taxon>
        <taxon>Lachnospirales</taxon>
        <taxon>Lachnospiraceae</taxon>
        <taxon>Eisenbergiella</taxon>
    </lineage>
</organism>
<dbReference type="EMBL" id="DWXE01000018">
    <property type="protein sequence ID" value="HJB90913.1"/>
    <property type="molecule type" value="Genomic_DNA"/>
</dbReference>
<dbReference type="AlphaFoldDB" id="A0A9D2MQ54"/>
<dbReference type="Proteomes" id="UP000886883">
    <property type="component" value="Unassembled WGS sequence"/>
</dbReference>
<dbReference type="Pfam" id="PF13189">
    <property type="entry name" value="Cytidylate_kin2"/>
    <property type="match status" value="1"/>
</dbReference>
<dbReference type="SUPFAM" id="SSF52540">
    <property type="entry name" value="P-loop containing nucleoside triphosphate hydrolases"/>
    <property type="match status" value="1"/>
</dbReference>
<sequence>MKVNFITIEREYGSGGTQIARRLSKVCGVPCYGQEILEAVAEKLNISVENINRYEERTSSSLLYTISLLGQVSSGQEASLSPEDRIFLEEQAEIRHMAENGPAIFLGHCASEALKNRAGVVRVFIHADDAHKRERILREYRIEESKIEATRKRFDKKRANYYFANTAKRWADLRNYDLVLNSSSLGIQGCVTALAGMLNRQS</sequence>
<keyword evidence="1" id="KW-0808">Transferase</keyword>
<name>A0A9D2MQ54_9FIRM</name>